<gene>
    <name evidence="2" type="ORF">PPAR1163_LOCUS11941</name>
    <name evidence="3" type="ORF">PPAR1163_LOCUS11944</name>
</gene>
<proteinExistence type="predicted"/>
<dbReference type="EMBL" id="HBGJ01018636">
    <property type="protein sequence ID" value="CAD9253577.1"/>
    <property type="molecule type" value="Transcribed_RNA"/>
</dbReference>
<evidence type="ECO:0000313" key="3">
    <source>
        <dbReference type="EMBL" id="CAD9253577.1"/>
    </source>
</evidence>
<evidence type="ECO:0000256" key="1">
    <source>
        <dbReference type="SAM" id="MobiDB-lite"/>
    </source>
</evidence>
<feature type="region of interest" description="Disordered" evidence="1">
    <location>
        <begin position="1"/>
        <end position="25"/>
    </location>
</feature>
<protein>
    <submittedName>
        <fullName evidence="3">Uncharacterized protein</fullName>
    </submittedName>
</protein>
<organism evidence="3">
    <name type="scientific">Phaeomonas parva</name>
    <dbReference type="NCBI Taxonomy" id="124430"/>
    <lineage>
        <taxon>Eukaryota</taxon>
        <taxon>Sar</taxon>
        <taxon>Stramenopiles</taxon>
        <taxon>Ochrophyta</taxon>
        <taxon>Pinguiophyceae</taxon>
        <taxon>Pinguiochrysidales</taxon>
        <taxon>Pinguiochrysidaceae</taxon>
        <taxon>Phaeomonas</taxon>
    </lineage>
</organism>
<dbReference type="AlphaFoldDB" id="A0A6U4FVZ6"/>
<name>A0A6U4FVZ6_9STRA</name>
<sequence length="102" mass="11112">MTTARAAENYSPPAAERERHARAQLTTQLQPPPVDWCHGFALLFGISSGSSLLSMKATSSSQASSVVLALLSTLSSSWSRAFSACTFFSCASDMLLRKRRRR</sequence>
<reference evidence="3" key="1">
    <citation type="submission" date="2021-01" db="EMBL/GenBank/DDBJ databases">
        <authorList>
            <person name="Corre E."/>
            <person name="Pelletier E."/>
            <person name="Niang G."/>
            <person name="Scheremetjew M."/>
            <person name="Finn R."/>
            <person name="Kale V."/>
            <person name="Holt S."/>
            <person name="Cochrane G."/>
            <person name="Meng A."/>
            <person name="Brown T."/>
            <person name="Cohen L."/>
        </authorList>
    </citation>
    <scope>NUCLEOTIDE SEQUENCE</scope>
    <source>
        <strain evidence="3">CCMP2877</strain>
    </source>
</reference>
<evidence type="ECO:0000313" key="2">
    <source>
        <dbReference type="EMBL" id="CAD9253574.1"/>
    </source>
</evidence>
<accession>A0A6U4FVZ6</accession>
<dbReference type="EMBL" id="HBGJ01018625">
    <property type="protein sequence ID" value="CAD9253574.1"/>
    <property type="molecule type" value="Transcribed_RNA"/>
</dbReference>